<dbReference type="Pfam" id="PF00535">
    <property type="entry name" value="Glycos_transf_2"/>
    <property type="match status" value="1"/>
</dbReference>
<evidence type="ECO:0000313" key="12">
    <source>
        <dbReference type="EMBL" id="GAA4164462.1"/>
    </source>
</evidence>
<dbReference type="PANTHER" id="PTHR43646">
    <property type="entry name" value="GLYCOSYLTRANSFERASE"/>
    <property type="match status" value="1"/>
</dbReference>
<dbReference type="CDD" id="cd00761">
    <property type="entry name" value="Glyco_tranf_GTA_type"/>
    <property type="match status" value="1"/>
</dbReference>
<dbReference type="EMBL" id="BAABBV010000002">
    <property type="protein sequence ID" value="GAA4164462.1"/>
    <property type="molecule type" value="Genomic_DNA"/>
</dbReference>
<accession>A0ABP7ZME6</accession>
<keyword evidence="2" id="KW-1003">Cell membrane</keyword>
<evidence type="ECO:0000256" key="4">
    <source>
        <dbReference type="ARBA" id="ARBA00022679"/>
    </source>
</evidence>
<evidence type="ECO:0000256" key="10">
    <source>
        <dbReference type="SAM" id="MobiDB-lite"/>
    </source>
</evidence>
<dbReference type="InterPro" id="IPR029044">
    <property type="entry name" value="Nucleotide-diphossugar_trans"/>
</dbReference>
<evidence type="ECO:0000259" key="11">
    <source>
        <dbReference type="Pfam" id="PF00535"/>
    </source>
</evidence>
<comment type="pathway">
    <text evidence="7">Carotenoid biosynthesis; staphyloxanthin biosynthesis; staphyloxanthin from farnesyl diphosphate: step 4/5.</text>
</comment>
<gene>
    <name evidence="12" type="ORF">GCM10022286_26240</name>
</gene>
<name>A0ABP7ZME6_9MICO</name>
<dbReference type="RefSeq" id="WP_344792329.1">
    <property type="nucleotide sequence ID" value="NZ_BAABBV010000002.1"/>
</dbReference>
<organism evidence="12 13">
    <name type="scientific">Gryllotalpicola daejeonensis</name>
    <dbReference type="NCBI Taxonomy" id="993087"/>
    <lineage>
        <taxon>Bacteria</taxon>
        <taxon>Bacillati</taxon>
        <taxon>Actinomycetota</taxon>
        <taxon>Actinomycetes</taxon>
        <taxon>Micrococcales</taxon>
        <taxon>Microbacteriaceae</taxon>
        <taxon>Gryllotalpicola</taxon>
    </lineage>
</organism>
<evidence type="ECO:0000256" key="2">
    <source>
        <dbReference type="ARBA" id="ARBA00022475"/>
    </source>
</evidence>
<feature type="region of interest" description="Disordered" evidence="10">
    <location>
        <begin position="244"/>
        <end position="267"/>
    </location>
</feature>
<dbReference type="Gene3D" id="3.90.550.10">
    <property type="entry name" value="Spore Coat Polysaccharide Biosynthesis Protein SpsA, Chain A"/>
    <property type="match status" value="1"/>
</dbReference>
<keyword evidence="13" id="KW-1185">Reference proteome</keyword>
<comment type="caution">
    <text evidence="12">The sequence shown here is derived from an EMBL/GenBank/DDBJ whole genome shotgun (WGS) entry which is preliminary data.</text>
</comment>
<evidence type="ECO:0000256" key="6">
    <source>
        <dbReference type="ARBA" id="ARBA00037281"/>
    </source>
</evidence>
<dbReference type="SUPFAM" id="SSF53448">
    <property type="entry name" value="Nucleotide-diphospho-sugar transferases"/>
    <property type="match status" value="1"/>
</dbReference>
<evidence type="ECO:0000256" key="3">
    <source>
        <dbReference type="ARBA" id="ARBA00022676"/>
    </source>
</evidence>
<feature type="domain" description="Glycosyltransferase 2-like" evidence="11">
    <location>
        <begin position="6"/>
        <end position="127"/>
    </location>
</feature>
<evidence type="ECO:0000256" key="5">
    <source>
        <dbReference type="ARBA" id="ARBA00023136"/>
    </source>
</evidence>
<dbReference type="PANTHER" id="PTHR43646:SF2">
    <property type="entry name" value="GLYCOSYLTRANSFERASE 2-LIKE DOMAIN-CONTAINING PROTEIN"/>
    <property type="match status" value="1"/>
</dbReference>
<feature type="compositionally biased region" description="Low complexity" evidence="10">
    <location>
        <begin position="245"/>
        <end position="258"/>
    </location>
</feature>
<comment type="similarity">
    <text evidence="8">Belongs to the glycosyltransferase 2 family. CrtQ subfamily.</text>
</comment>
<proteinExistence type="inferred from homology"/>
<evidence type="ECO:0000256" key="8">
    <source>
        <dbReference type="ARBA" id="ARBA00038120"/>
    </source>
</evidence>
<keyword evidence="3" id="KW-0328">Glycosyltransferase</keyword>
<dbReference type="InterPro" id="IPR001173">
    <property type="entry name" value="Glyco_trans_2-like"/>
</dbReference>
<comment type="function">
    <text evidence="6">Catalyzes the glycosylation of 4,4'-diaponeurosporenoate, i.e. the esterification of glucose at the C1'' position with the carboxyl group of 4,4'-diaponeurosporenic acid, to form glycosyl-4,4'-diaponeurosporenoate. This is a step in the biosynthesis of staphyloxanthin, an orange pigment present in most staphylococci strains.</text>
</comment>
<sequence length="267" mass="29169">MSSLAVVIPALNDAEMLQHALEALAAQTRPVDDIVVVDNGSTDATAEVARRGGARVLFQPQRGIMSASATGYDAVHTDLIARIDADSRPPADWAARVVAELDASPAVGVLTGPGSFYGPHRWANWLGEHLYIPAYFHIVGPWLGGPPIFGSNFVMRASVWNEVRGLVHRDDPRLHDDLDLALHLPLDVVVRYDETLRVGVSARPLESWGGLGRRLGWAYRTFAAHWPEASPWARRAARRNWVSRAVTPAEATDPDTAAQRPDELSAR</sequence>
<keyword evidence="5" id="KW-0472">Membrane</keyword>
<protein>
    <recommendedName>
        <fullName evidence="9">4,4'-diaponeurosporenoate glycosyltransferase</fullName>
    </recommendedName>
</protein>
<reference evidence="12" key="2">
    <citation type="submission" date="2023-12" db="EMBL/GenBank/DDBJ databases">
        <authorList>
            <person name="Sun Q."/>
            <person name="Inoue M."/>
        </authorList>
    </citation>
    <scope>NUCLEOTIDE SEQUENCE</scope>
    <source>
        <strain evidence="12">JCM 17590</strain>
    </source>
</reference>
<evidence type="ECO:0000256" key="9">
    <source>
        <dbReference type="ARBA" id="ARBA00040345"/>
    </source>
</evidence>
<evidence type="ECO:0000256" key="1">
    <source>
        <dbReference type="ARBA" id="ARBA00004236"/>
    </source>
</evidence>
<keyword evidence="4" id="KW-0808">Transferase</keyword>
<dbReference type="Proteomes" id="UP001415169">
    <property type="component" value="Unassembled WGS sequence"/>
</dbReference>
<comment type="subcellular location">
    <subcellularLocation>
        <location evidence="1">Cell membrane</location>
    </subcellularLocation>
</comment>
<evidence type="ECO:0000256" key="7">
    <source>
        <dbReference type="ARBA" id="ARBA00037904"/>
    </source>
</evidence>
<reference evidence="12" key="1">
    <citation type="journal article" date="2014" name="Int. J. Syst. Evol. Microbiol.">
        <title>Complete genome of a new Firmicutes species belonging to the dominant human colonic microbiota ('Ruminococcus bicirculans') reveals two chromosomes and a selective capacity to utilize plant glucans.</title>
        <authorList>
            <consortium name="NISC Comparative Sequencing Program"/>
            <person name="Wegmann U."/>
            <person name="Louis P."/>
            <person name="Goesmann A."/>
            <person name="Henrissat B."/>
            <person name="Duncan S.H."/>
            <person name="Flint H.J."/>
        </authorList>
    </citation>
    <scope>NUCLEOTIDE SEQUENCE</scope>
    <source>
        <strain evidence="12">JCM 17590</strain>
    </source>
</reference>
<evidence type="ECO:0000313" key="13">
    <source>
        <dbReference type="Proteomes" id="UP001415169"/>
    </source>
</evidence>